<evidence type="ECO:0000313" key="3">
    <source>
        <dbReference type="EMBL" id="CAH1959436.1"/>
    </source>
</evidence>
<comment type="caution">
    <text evidence="3">The sequence shown here is derived from an EMBL/GenBank/DDBJ whole genome shotgun (WGS) entry which is preliminary data.</text>
</comment>
<name>A0A9P0JXQ5_ACAOB</name>
<feature type="region of interest" description="Disordered" evidence="1">
    <location>
        <begin position="1"/>
        <end position="96"/>
    </location>
</feature>
<gene>
    <name evidence="3" type="ORF">ACAOBT_LOCUS3171</name>
</gene>
<organism evidence="3 4">
    <name type="scientific">Acanthoscelides obtectus</name>
    <name type="common">Bean weevil</name>
    <name type="synonym">Bruchus obtectus</name>
    <dbReference type="NCBI Taxonomy" id="200917"/>
    <lineage>
        <taxon>Eukaryota</taxon>
        <taxon>Metazoa</taxon>
        <taxon>Ecdysozoa</taxon>
        <taxon>Arthropoda</taxon>
        <taxon>Hexapoda</taxon>
        <taxon>Insecta</taxon>
        <taxon>Pterygota</taxon>
        <taxon>Neoptera</taxon>
        <taxon>Endopterygota</taxon>
        <taxon>Coleoptera</taxon>
        <taxon>Polyphaga</taxon>
        <taxon>Cucujiformia</taxon>
        <taxon>Chrysomeloidea</taxon>
        <taxon>Chrysomelidae</taxon>
        <taxon>Bruchinae</taxon>
        <taxon>Bruchini</taxon>
        <taxon>Acanthoscelides</taxon>
    </lineage>
</organism>
<keyword evidence="4" id="KW-1185">Reference proteome</keyword>
<dbReference type="PANTHER" id="PTHR45749:SF21">
    <property type="entry name" value="DUF4371 DOMAIN-CONTAINING PROTEIN"/>
    <property type="match status" value="1"/>
</dbReference>
<dbReference type="OrthoDB" id="10063284at2759"/>
<dbReference type="Proteomes" id="UP001152888">
    <property type="component" value="Unassembled WGS sequence"/>
</dbReference>
<evidence type="ECO:0000256" key="1">
    <source>
        <dbReference type="SAM" id="MobiDB-lite"/>
    </source>
</evidence>
<evidence type="ECO:0000313" key="4">
    <source>
        <dbReference type="Proteomes" id="UP001152888"/>
    </source>
</evidence>
<dbReference type="EMBL" id="CAKOFQ010006682">
    <property type="protein sequence ID" value="CAH1959436.1"/>
    <property type="molecule type" value="Genomic_DNA"/>
</dbReference>
<accession>A0A9P0JXQ5</accession>
<dbReference type="InterPro" id="IPR025398">
    <property type="entry name" value="DUF4371"/>
</dbReference>
<reference evidence="3" key="1">
    <citation type="submission" date="2022-03" db="EMBL/GenBank/DDBJ databases">
        <authorList>
            <person name="Sayadi A."/>
        </authorList>
    </citation>
    <scope>NUCLEOTIDE SEQUENCE</scope>
</reference>
<dbReference type="AlphaFoldDB" id="A0A9P0JXQ5"/>
<sequence>MDVKNAKSGKRKESGADGRKRRKVEKHESEKSSKFLKAFLKKSNENKSSCFEKSPSPDAVFSKSRNSSSESEKEEMDLSPKKCNSPEEEKLPENNILHTNDFEKLPSEIENLIQYHDIGHLKFDENSGRAIVTNTTRLEIIKLGWKYFQNSDGPFLPTNNRSMTQNWFKKKLGDGRGEEVTRSWLVYSPFKKSAFCLCCILFSNSEHQSSLEKEGGFTQWKARERIIIHENSKKHRENFARWKEMELNFTRSEGFVDARILSQFEAEKLKWREVLTRILHCIKFLATQNLALRGHREPHHMLDNSNVGNFLGLLKLVSIFDEVMKEHLRNAESHPGSTSYLSPCIQNEFLHLMASAVRWRLLKSIHVAKYYGLMFDSTPDIAHRDQMSEVVRFVDIDFEKKKQYR</sequence>
<evidence type="ECO:0000259" key="2">
    <source>
        <dbReference type="SMART" id="SM00597"/>
    </source>
</evidence>
<protein>
    <recommendedName>
        <fullName evidence="2">TTF-type domain-containing protein</fullName>
    </recommendedName>
</protein>
<dbReference type="PANTHER" id="PTHR45749">
    <property type="match status" value="1"/>
</dbReference>
<feature type="compositionally biased region" description="Basic and acidic residues" evidence="1">
    <location>
        <begin position="76"/>
        <end position="92"/>
    </location>
</feature>
<dbReference type="Pfam" id="PF14291">
    <property type="entry name" value="DUF4371"/>
    <property type="match status" value="1"/>
</dbReference>
<dbReference type="InterPro" id="IPR006580">
    <property type="entry name" value="Znf_TTF"/>
</dbReference>
<feature type="compositionally biased region" description="Basic and acidic residues" evidence="1">
    <location>
        <begin position="1"/>
        <end position="18"/>
    </location>
</feature>
<feature type="domain" description="TTF-type" evidence="2">
    <location>
        <begin position="159"/>
        <end position="254"/>
    </location>
</feature>
<dbReference type="SMART" id="SM00597">
    <property type="entry name" value="ZnF_TTF"/>
    <property type="match status" value="1"/>
</dbReference>
<proteinExistence type="predicted"/>